<dbReference type="EMBL" id="AP012050">
    <property type="protein sequence ID" value="BAM47128.1"/>
    <property type="molecule type" value="Genomic_DNA"/>
</dbReference>
<name>K0J772_AMPXN</name>
<protein>
    <submittedName>
        <fullName evidence="2">Uncharacterized protein</fullName>
    </submittedName>
</protein>
<reference evidence="2 3" key="1">
    <citation type="submission" date="2011-01" db="EMBL/GenBank/DDBJ databases">
        <title>Whole genome sequence of Amphibacillus xylinus NBRC 15112.</title>
        <authorList>
            <person name="Nakazawa H."/>
            <person name="Katano Y."/>
            <person name="Nakamura S."/>
            <person name="Sasagawa M."/>
            <person name="Fukada J."/>
            <person name="Arai T."/>
            <person name="Sasakura N."/>
            <person name="Mochizuki D."/>
            <person name="Hosoyama A."/>
            <person name="Harada K."/>
            <person name="Horikawa H."/>
            <person name="Kato Y."/>
            <person name="Harada T."/>
            <person name="Sasaki K."/>
            <person name="Sekiguchi M."/>
            <person name="Hodoyama M."/>
            <person name="Nishiko R."/>
            <person name="Narita H."/>
            <person name="Hanamaki A."/>
            <person name="Hata C."/>
            <person name="Konno Y."/>
            <person name="Niimura Y."/>
            <person name="Yamazaki S."/>
            <person name="Fujita N."/>
        </authorList>
    </citation>
    <scope>NUCLEOTIDE SEQUENCE [LARGE SCALE GENOMIC DNA]</scope>
    <source>
        <strain evidence="3">ATCC 51415 / DSM 6626 / JCM 7361 / LMG 17667 / NBRC 15112 / Ep01</strain>
    </source>
</reference>
<organism evidence="2 3">
    <name type="scientific">Amphibacillus xylanus (strain ATCC 51415 / DSM 6626 / JCM 7361 / LMG 17667 / NBRC 15112 / Ep01)</name>
    <dbReference type="NCBI Taxonomy" id="698758"/>
    <lineage>
        <taxon>Bacteria</taxon>
        <taxon>Bacillati</taxon>
        <taxon>Bacillota</taxon>
        <taxon>Bacilli</taxon>
        <taxon>Bacillales</taxon>
        <taxon>Bacillaceae</taxon>
        <taxon>Amphibacillus</taxon>
    </lineage>
</organism>
<dbReference type="Proteomes" id="UP000006294">
    <property type="component" value="Chromosome"/>
</dbReference>
<dbReference type="HOGENOM" id="CLU_204372_0_0_9"/>
<dbReference type="OrthoDB" id="2456214at2"/>
<proteinExistence type="predicted"/>
<keyword evidence="1" id="KW-0472">Membrane</keyword>
<evidence type="ECO:0000313" key="2">
    <source>
        <dbReference type="EMBL" id="BAM47128.1"/>
    </source>
</evidence>
<dbReference type="AlphaFoldDB" id="K0J772"/>
<keyword evidence="3" id="KW-1185">Reference proteome</keyword>
<dbReference type="KEGG" id="axl:AXY_09960"/>
<keyword evidence="1" id="KW-0812">Transmembrane</keyword>
<feature type="transmembrane region" description="Helical" evidence="1">
    <location>
        <begin position="44"/>
        <end position="61"/>
    </location>
</feature>
<gene>
    <name evidence="2" type="ordered locus">AXY_09960</name>
</gene>
<sequence>MFRNRRFRIPPEYREYLIIIEKSLVPITIVQIVRAILFPSLLDIVLLGIFIGVYMLIYLDLI</sequence>
<keyword evidence="1" id="KW-1133">Transmembrane helix</keyword>
<evidence type="ECO:0000313" key="3">
    <source>
        <dbReference type="Proteomes" id="UP000006294"/>
    </source>
</evidence>
<dbReference type="RefSeq" id="WP_015009733.1">
    <property type="nucleotide sequence ID" value="NC_018704.1"/>
</dbReference>
<evidence type="ECO:0000256" key="1">
    <source>
        <dbReference type="SAM" id="Phobius"/>
    </source>
</evidence>
<accession>K0J772</accession>